<feature type="region of interest" description="Disordered" evidence="4">
    <location>
        <begin position="242"/>
        <end position="294"/>
    </location>
</feature>
<dbReference type="GO" id="GO:0009686">
    <property type="term" value="P:gibberellin biosynthetic process"/>
    <property type="evidence" value="ECO:0007669"/>
    <property type="project" value="TreeGrafter"/>
</dbReference>
<evidence type="ECO:0000256" key="2">
    <source>
        <dbReference type="ARBA" id="ARBA00022723"/>
    </source>
</evidence>
<dbReference type="InterPro" id="IPR001906">
    <property type="entry name" value="Terpene_synth_N"/>
</dbReference>
<organism evidence="6 7">
    <name type="scientific">Eleusine coracana subsp. coracana</name>
    <dbReference type="NCBI Taxonomy" id="191504"/>
    <lineage>
        <taxon>Eukaryota</taxon>
        <taxon>Viridiplantae</taxon>
        <taxon>Streptophyta</taxon>
        <taxon>Embryophyta</taxon>
        <taxon>Tracheophyta</taxon>
        <taxon>Spermatophyta</taxon>
        <taxon>Magnoliopsida</taxon>
        <taxon>Liliopsida</taxon>
        <taxon>Poales</taxon>
        <taxon>Poaceae</taxon>
        <taxon>PACMAD clade</taxon>
        <taxon>Chloridoideae</taxon>
        <taxon>Cynodonteae</taxon>
        <taxon>Eleusininae</taxon>
        <taxon>Eleusine</taxon>
    </lineage>
</organism>
<dbReference type="InterPro" id="IPR008930">
    <property type="entry name" value="Terpenoid_cyclase/PrenylTrfase"/>
</dbReference>
<reference evidence="6" key="1">
    <citation type="journal article" date="2018" name="DNA Res.">
        <title>Multiple hybrid de novo genome assembly of finger millet, an orphan allotetraploid crop.</title>
        <authorList>
            <person name="Hatakeyama M."/>
            <person name="Aluri S."/>
            <person name="Balachadran M.T."/>
            <person name="Sivarajan S.R."/>
            <person name="Patrignani A."/>
            <person name="Gruter S."/>
            <person name="Poveda L."/>
            <person name="Shimizu-Inatsugi R."/>
            <person name="Baeten J."/>
            <person name="Francoijs K.J."/>
            <person name="Nataraja K.N."/>
            <person name="Reddy Y.A.N."/>
            <person name="Phadnis S."/>
            <person name="Ravikumar R.L."/>
            <person name="Schlapbach R."/>
            <person name="Sreeman S.M."/>
            <person name="Shimizu K.K."/>
        </authorList>
    </citation>
    <scope>NUCLEOTIDE SEQUENCE</scope>
</reference>
<gene>
    <name evidence="6" type="primary">ga31093</name>
    <name evidence="6" type="ORF">PR202_ga31093</name>
</gene>
<dbReference type="SUPFAM" id="SSF48239">
    <property type="entry name" value="Terpenoid cyclases/Protein prenyltransferases"/>
    <property type="match status" value="1"/>
</dbReference>
<evidence type="ECO:0000256" key="1">
    <source>
        <dbReference type="ARBA" id="ARBA00001946"/>
    </source>
</evidence>
<reference evidence="6" key="2">
    <citation type="submission" date="2021-12" db="EMBL/GenBank/DDBJ databases">
        <title>Resequencing data analysis of finger millet.</title>
        <authorList>
            <person name="Hatakeyama M."/>
            <person name="Aluri S."/>
            <person name="Balachadran M.T."/>
            <person name="Sivarajan S.R."/>
            <person name="Poveda L."/>
            <person name="Shimizu-Inatsugi R."/>
            <person name="Schlapbach R."/>
            <person name="Sreeman S.M."/>
            <person name="Shimizu K.K."/>
        </authorList>
    </citation>
    <scope>NUCLEOTIDE SEQUENCE</scope>
</reference>
<keyword evidence="7" id="KW-1185">Reference proteome</keyword>
<proteinExistence type="predicted"/>
<dbReference type="FunFam" id="1.50.10.130:FF:000002">
    <property type="entry name" value="Ent-copalyl diphosphate synthase, chloroplastic"/>
    <property type="match status" value="1"/>
</dbReference>
<feature type="compositionally biased region" description="Basic and acidic residues" evidence="4">
    <location>
        <begin position="260"/>
        <end position="272"/>
    </location>
</feature>
<dbReference type="GO" id="GO:0000287">
    <property type="term" value="F:magnesium ion binding"/>
    <property type="evidence" value="ECO:0007669"/>
    <property type="project" value="TreeGrafter"/>
</dbReference>
<dbReference type="Proteomes" id="UP001054889">
    <property type="component" value="Unassembled WGS sequence"/>
</dbReference>
<protein>
    <recommendedName>
        <fullName evidence="5">Terpene synthase N-terminal domain-containing protein</fullName>
    </recommendedName>
</protein>
<keyword evidence="3" id="KW-0460">Magnesium</keyword>
<dbReference type="GO" id="GO:0009507">
    <property type="term" value="C:chloroplast"/>
    <property type="evidence" value="ECO:0007669"/>
    <property type="project" value="TreeGrafter"/>
</dbReference>
<dbReference type="EMBL" id="BQKI01000025">
    <property type="protein sequence ID" value="GJN12782.1"/>
    <property type="molecule type" value="Genomic_DNA"/>
</dbReference>
<dbReference type="Gene3D" id="1.50.10.130">
    <property type="entry name" value="Terpene synthase, N-terminal domain"/>
    <property type="match status" value="1"/>
</dbReference>
<evidence type="ECO:0000313" key="6">
    <source>
        <dbReference type="EMBL" id="GJN12782.1"/>
    </source>
</evidence>
<dbReference type="InterPro" id="IPR036965">
    <property type="entry name" value="Terpene_synth_N_sf"/>
</dbReference>
<evidence type="ECO:0000256" key="4">
    <source>
        <dbReference type="SAM" id="MobiDB-lite"/>
    </source>
</evidence>
<feature type="compositionally biased region" description="Basic and acidic residues" evidence="4">
    <location>
        <begin position="436"/>
        <end position="462"/>
    </location>
</feature>
<dbReference type="PANTHER" id="PTHR31739:SF4">
    <property type="entry name" value="ENT-COPALYL DIPHOSPHATE SYNTHASE, CHLOROPLASTIC"/>
    <property type="match status" value="1"/>
</dbReference>
<dbReference type="PANTHER" id="PTHR31739">
    <property type="entry name" value="ENT-COPALYL DIPHOSPHATE SYNTHASE, CHLOROPLASTIC"/>
    <property type="match status" value="1"/>
</dbReference>
<evidence type="ECO:0000259" key="5">
    <source>
        <dbReference type="Pfam" id="PF01397"/>
    </source>
</evidence>
<dbReference type="GO" id="GO:0010333">
    <property type="term" value="F:terpene synthase activity"/>
    <property type="evidence" value="ECO:0007669"/>
    <property type="project" value="InterPro"/>
</dbReference>
<dbReference type="Pfam" id="PF01397">
    <property type="entry name" value="Terpene_synth"/>
    <property type="match status" value="1"/>
</dbReference>
<dbReference type="AlphaFoldDB" id="A0AAV5DQJ5"/>
<evidence type="ECO:0000313" key="7">
    <source>
        <dbReference type="Proteomes" id="UP001054889"/>
    </source>
</evidence>
<comment type="caution">
    <text evidence="6">The sequence shown here is derived from an EMBL/GenBank/DDBJ whole genome shotgun (WGS) entry which is preliminary data.</text>
</comment>
<feature type="compositionally biased region" description="Gly residues" evidence="4">
    <location>
        <begin position="349"/>
        <end position="387"/>
    </location>
</feature>
<comment type="cofactor">
    <cofactor evidence="1">
        <name>Mg(2+)</name>
        <dbReference type="ChEBI" id="CHEBI:18420"/>
    </cofactor>
</comment>
<keyword evidence="2" id="KW-0479">Metal-binding</keyword>
<feature type="compositionally biased region" description="Gly residues" evidence="4">
    <location>
        <begin position="416"/>
        <end position="429"/>
    </location>
</feature>
<accession>A0AAV5DQJ5</accession>
<feature type="domain" description="Terpene synthase N-terminal" evidence="5">
    <location>
        <begin position="75"/>
        <end position="198"/>
    </location>
</feature>
<evidence type="ECO:0000256" key="3">
    <source>
        <dbReference type="ARBA" id="ARBA00022842"/>
    </source>
</evidence>
<sequence>MPLAKSRMLAMLRKWKRRATVSREGEGEERVVWRGEGEEGARKEEKERMEAAWREWKSRERGGKYIFTDHQNGHIIYMNRHWTPDGLAHTKNCPVKDIDDTAMGFRLLRLHGYHVDPCVLKHFEKDGKFFCLHGESNPSSVTPMYNTYRAAQLMFPGDDNVLRRAEVFCRDFLLQRRASNRMKDKWAIAKDILGEVDYAIDFPWKASLPRIETRMYLQQYGGSSDVWIGKVLHRLRLRHIQQNSGGRQIHGARKPFPPPERARERSKEKEAPVEAEGEEEVLAPAKAEEQEEHGGLGLARFCVGAAGRRRGGGAEAQRVGRARGGEREECAGGGGLRRRERAGEAGPMARGGDGPGGGTEGGGAPMAGLDGGGGGVVTTGLDGGGGGVRRRTPRSPAPKGRRRAEEDASIADARAGAGGRARAGGGPGAGAPPHARPVEWMRKDRGIGEEERERERERERDFVGNSEVKNAG</sequence>
<feature type="region of interest" description="Disordered" evidence="4">
    <location>
        <begin position="308"/>
        <end position="472"/>
    </location>
</feature>
<dbReference type="InterPro" id="IPR050148">
    <property type="entry name" value="Terpene_synthase-like"/>
</dbReference>
<name>A0AAV5DQJ5_ELECO</name>